<accession>A0A7W7ZS14</accession>
<dbReference type="RefSeq" id="WP_260331140.1">
    <property type="nucleotide sequence ID" value="NZ_JACHIO010000014.1"/>
</dbReference>
<organism evidence="2 3">
    <name type="scientific">Granulicella mallensis</name>
    <dbReference type="NCBI Taxonomy" id="940614"/>
    <lineage>
        <taxon>Bacteria</taxon>
        <taxon>Pseudomonadati</taxon>
        <taxon>Acidobacteriota</taxon>
        <taxon>Terriglobia</taxon>
        <taxon>Terriglobales</taxon>
        <taxon>Acidobacteriaceae</taxon>
        <taxon>Granulicella</taxon>
    </lineage>
</organism>
<sequence length="423" mass="46961">MNRLLETSHFKNSRRYPLLFRFIVEETLEGRGEFLKERLLGVRVFERPADYDTASDPIVRVTIAEIRKRIAQYYHEEAHESEMRIELMPGRYEPEFRPRKEAGSDQHSIARVAAFLTDTHAAENAASESQAAAVATARSGRKRLVLYILGVAAVLLVAVGAGFFWRGMHPSALDAFWGPLLANRRTVVFCLPMEVEKSGSQTAAAAGILVQDPAATPNHPNPPVAPVSDTPIASSFLAHETLGENIVFSDALATLRISNFLAAHNRESNYRLNTTTTLDDLRQGPVVLIGGLDNQWTLRAIAPLRYRFSGTYQEEYWISDAKNPEMKDWGLDLKIRLADAKRDFAIVARIHDESTGQVEVIVAGIGMSGTAAAGEFLVDPRQMEELRRRIGPGFQDHDFEAVLRMDVVNGIAGSPKILTVAVW</sequence>
<proteinExistence type="predicted"/>
<dbReference type="Proteomes" id="UP000584867">
    <property type="component" value="Unassembled WGS sequence"/>
</dbReference>
<protein>
    <submittedName>
        <fullName evidence="2">Uncharacterized protein</fullName>
    </submittedName>
</protein>
<evidence type="ECO:0000313" key="2">
    <source>
        <dbReference type="EMBL" id="MBB5065110.1"/>
    </source>
</evidence>
<keyword evidence="1" id="KW-0472">Membrane</keyword>
<gene>
    <name evidence="2" type="ORF">HDF15_003473</name>
</gene>
<dbReference type="EMBL" id="JACHIO010000014">
    <property type="protein sequence ID" value="MBB5065110.1"/>
    <property type="molecule type" value="Genomic_DNA"/>
</dbReference>
<keyword evidence="1" id="KW-1133">Transmembrane helix</keyword>
<dbReference type="AlphaFoldDB" id="A0A7W7ZS14"/>
<evidence type="ECO:0000313" key="3">
    <source>
        <dbReference type="Proteomes" id="UP000584867"/>
    </source>
</evidence>
<feature type="transmembrane region" description="Helical" evidence="1">
    <location>
        <begin position="144"/>
        <end position="165"/>
    </location>
</feature>
<comment type="caution">
    <text evidence="2">The sequence shown here is derived from an EMBL/GenBank/DDBJ whole genome shotgun (WGS) entry which is preliminary data.</text>
</comment>
<reference evidence="2 3" key="1">
    <citation type="submission" date="2020-08" db="EMBL/GenBank/DDBJ databases">
        <title>Genomic Encyclopedia of Type Strains, Phase IV (KMG-V): Genome sequencing to study the core and pangenomes of soil and plant-associated prokaryotes.</title>
        <authorList>
            <person name="Whitman W."/>
        </authorList>
    </citation>
    <scope>NUCLEOTIDE SEQUENCE [LARGE SCALE GENOMIC DNA]</scope>
    <source>
        <strain evidence="2 3">X5P3</strain>
    </source>
</reference>
<evidence type="ECO:0000256" key="1">
    <source>
        <dbReference type="SAM" id="Phobius"/>
    </source>
</evidence>
<name>A0A7W7ZS14_9BACT</name>
<keyword evidence="1" id="KW-0812">Transmembrane</keyword>